<organism evidence="2 3">
    <name type="scientific">Quercus suber</name>
    <name type="common">Cork oak</name>
    <dbReference type="NCBI Taxonomy" id="58331"/>
    <lineage>
        <taxon>Eukaryota</taxon>
        <taxon>Viridiplantae</taxon>
        <taxon>Streptophyta</taxon>
        <taxon>Embryophyta</taxon>
        <taxon>Tracheophyta</taxon>
        <taxon>Spermatophyta</taxon>
        <taxon>Magnoliopsida</taxon>
        <taxon>eudicotyledons</taxon>
        <taxon>Gunneridae</taxon>
        <taxon>Pentapetalae</taxon>
        <taxon>rosids</taxon>
        <taxon>fabids</taxon>
        <taxon>Fagales</taxon>
        <taxon>Fagaceae</taxon>
        <taxon>Quercus</taxon>
    </lineage>
</organism>
<feature type="region of interest" description="Disordered" evidence="1">
    <location>
        <begin position="163"/>
        <end position="206"/>
    </location>
</feature>
<dbReference type="Proteomes" id="UP000237347">
    <property type="component" value="Unassembled WGS sequence"/>
</dbReference>
<proteinExistence type="predicted"/>
<dbReference type="EMBL" id="PKMF04000103">
    <property type="protein sequence ID" value="KAK7850204.1"/>
    <property type="molecule type" value="Genomic_DNA"/>
</dbReference>
<feature type="compositionally biased region" description="Acidic residues" evidence="1">
    <location>
        <begin position="184"/>
        <end position="206"/>
    </location>
</feature>
<dbReference type="PANTHER" id="PTHR33098:SF53">
    <property type="entry name" value="OS05G0540900 PROTEIN"/>
    <property type="match status" value="1"/>
</dbReference>
<comment type="caution">
    <text evidence="2">The sequence shown here is derived from an EMBL/GenBank/DDBJ whole genome shotgun (WGS) entry which is preliminary data.</text>
</comment>
<keyword evidence="3" id="KW-1185">Reference proteome</keyword>
<dbReference type="AlphaFoldDB" id="A0AAW0LGY6"/>
<feature type="compositionally biased region" description="Polar residues" evidence="1">
    <location>
        <begin position="35"/>
        <end position="44"/>
    </location>
</feature>
<reference evidence="2 3" key="1">
    <citation type="journal article" date="2018" name="Sci. Data">
        <title>The draft genome sequence of cork oak.</title>
        <authorList>
            <person name="Ramos A.M."/>
            <person name="Usie A."/>
            <person name="Barbosa P."/>
            <person name="Barros P.M."/>
            <person name="Capote T."/>
            <person name="Chaves I."/>
            <person name="Simoes F."/>
            <person name="Abreu I."/>
            <person name="Carrasquinho I."/>
            <person name="Faro C."/>
            <person name="Guimaraes J.B."/>
            <person name="Mendonca D."/>
            <person name="Nobrega F."/>
            <person name="Rodrigues L."/>
            <person name="Saibo N.J.M."/>
            <person name="Varela M.C."/>
            <person name="Egas C."/>
            <person name="Matos J."/>
            <person name="Miguel C.M."/>
            <person name="Oliveira M.M."/>
            <person name="Ricardo C.P."/>
            <person name="Goncalves S."/>
        </authorList>
    </citation>
    <scope>NUCLEOTIDE SEQUENCE [LARGE SCALE GENOMIC DNA]</scope>
    <source>
        <strain evidence="3">cv. HL8</strain>
    </source>
</reference>
<protein>
    <submittedName>
        <fullName evidence="2">Uncharacterized protein</fullName>
    </submittedName>
</protein>
<feature type="compositionally biased region" description="Acidic residues" evidence="1">
    <location>
        <begin position="62"/>
        <end position="82"/>
    </location>
</feature>
<feature type="region of interest" description="Disordered" evidence="1">
    <location>
        <begin position="35"/>
        <end position="88"/>
    </location>
</feature>
<sequence>MLRSPSLLHRLGSISEKIRLGSINLYNYLSPDSNFPQSQTTTLHKTQDSDTHYSFQQHQQQEELEELDELSQDKEQEEEEQEERSLDGIDMHLEGANLFTSKSVATPTSGKVPTKLAMKIKKSLHFKLARSPARSPSLIRRLRSINLYNYLFQDSNFSRSQTTTLHKTQDSDTHYTFQQHQQQEEELEKLDELSQDEEQEEEEERSLDEIYMQLKGANVYTSKSDATPTSGEVPSKLTRKIKKSSVKLASFHYKEEEDINNIQSRRPATVREGKVSVTEDEELDAKVDDFINKFKQQVKLQRLDSLINTKVKK</sequence>
<evidence type="ECO:0000313" key="3">
    <source>
        <dbReference type="Proteomes" id="UP000237347"/>
    </source>
</evidence>
<name>A0AAW0LGY6_QUESU</name>
<dbReference type="InterPro" id="IPR008480">
    <property type="entry name" value="DUF761_pln"/>
</dbReference>
<dbReference type="Pfam" id="PF05553">
    <property type="entry name" value="DUF761"/>
    <property type="match status" value="1"/>
</dbReference>
<evidence type="ECO:0000313" key="2">
    <source>
        <dbReference type="EMBL" id="KAK7850204.1"/>
    </source>
</evidence>
<accession>A0AAW0LGY6</accession>
<gene>
    <name evidence="2" type="ORF">CFP56_001309</name>
</gene>
<dbReference type="PANTHER" id="PTHR33098">
    <property type="entry name" value="COTTON FIBER (DUF761)"/>
    <property type="match status" value="1"/>
</dbReference>
<evidence type="ECO:0000256" key="1">
    <source>
        <dbReference type="SAM" id="MobiDB-lite"/>
    </source>
</evidence>